<protein>
    <submittedName>
        <fullName evidence="1">Uncharacterized protein</fullName>
    </submittedName>
</protein>
<gene>
    <name evidence="1" type="ORF">IWQ57_006410</name>
</gene>
<reference evidence="1" key="1">
    <citation type="submission" date="2022-07" db="EMBL/GenBank/DDBJ databases">
        <title>Phylogenomic reconstructions and comparative analyses of Kickxellomycotina fungi.</title>
        <authorList>
            <person name="Reynolds N.K."/>
            <person name="Stajich J.E."/>
            <person name="Barry K."/>
            <person name="Grigoriev I.V."/>
            <person name="Crous P."/>
            <person name="Smith M.E."/>
        </authorList>
    </citation>
    <scope>NUCLEOTIDE SEQUENCE</scope>
    <source>
        <strain evidence="1">CBS 109366</strain>
    </source>
</reference>
<keyword evidence="2" id="KW-1185">Reference proteome</keyword>
<proteinExistence type="predicted"/>
<organism evidence="1 2">
    <name type="scientific">Coemansia nantahalensis</name>
    <dbReference type="NCBI Taxonomy" id="2789366"/>
    <lineage>
        <taxon>Eukaryota</taxon>
        <taxon>Fungi</taxon>
        <taxon>Fungi incertae sedis</taxon>
        <taxon>Zoopagomycota</taxon>
        <taxon>Kickxellomycotina</taxon>
        <taxon>Kickxellomycetes</taxon>
        <taxon>Kickxellales</taxon>
        <taxon>Kickxellaceae</taxon>
        <taxon>Coemansia</taxon>
    </lineage>
</organism>
<comment type="caution">
    <text evidence="1">The sequence shown here is derived from an EMBL/GenBank/DDBJ whole genome shotgun (WGS) entry which is preliminary data.</text>
</comment>
<feature type="non-terminal residue" evidence="1">
    <location>
        <position position="174"/>
    </location>
</feature>
<evidence type="ECO:0000313" key="2">
    <source>
        <dbReference type="Proteomes" id="UP001140234"/>
    </source>
</evidence>
<dbReference type="Proteomes" id="UP001140234">
    <property type="component" value="Unassembled WGS sequence"/>
</dbReference>
<feature type="non-terminal residue" evidence="1">
    <location>
        <position position="1"/>
    </location>
</feature>
<dbReference type="EMBL" id="JANBUJ010003621">
    <property type="protein sequence ID" value="KAJ2760015.1"/>
    <property type="molecule type" value="Genomic_DNA"/>
</dbReference>
<name>A0ACC1JK66_9FUNG</name>
<sequence>RTGNEHGAWPARGRPGPGEGRRGAQGRACGREEAEPVPGAHAAVRARGGGDVPARLGSRPLAVRVGRVAGRRRAGADDQPVPGPVRPASAARGGADGGRAGRRRGQVGDDRAGRVRGAQVPDAAAAGGDRGGAAVVGAHGPAAGLDVADSKVGANHHAQARGARRRRHPQEAQV</sequence>
<evidence type="ECO:0000313" key="1">
    <source>
        <dbReference type="EMBL" id="KAJ2760015.1"/>
    </source>
</evidence>
<accession>A0ACC1JK66</accession>